<comment type="caution">
    <text evidence="4">The sequence shown here is derived from an EMBL/GenBank/DDBJ whole genome shotgun (WGS) entry which is preliminary data.</text>
</comment>
<protein>
    <submittedName>
        <fullName evidence="4">Oxidoreductase NAD-binding rossmann fold protein</fullName>
    </submittedName>
</protein>
<reference evidence="4" key="1">
    <citation type="submission" date="2020-04" db="EMBL/GenBank/DDBJ databases">
        <title>Genome Assembly and Annotation of Botryosphaeria dothidea sdau 11-99, a Latent Pathogen of Apple Fruit Ring Rot in China.</title>
        <authorList>
            <person name="Yu C."/>
            <person name="Diao Y."/>
            <person name="Lu Q."/>
            <person name="Zhao J."/>
            <person name="Cui S."/>
            <person name="Peng C."/>
            <person name="He B."/>
            <person name="Liu H."/>
        </authorList>
    </citation>
    <scope>NUCLEOTIDE SEQUENCE [LARGE SCALE GENOMIC DNA]</scope>
    <source>
        <strain evidence="4">Sdau11-99</strain>
    </source>
</reference>
<evidence type="ECO:0000256" key="1">
    <source>
        <dbReference type="ARBA" id="ARBA00010928"/>
    </source>
</evidence>
<dbReference type="Gene3D" id="3.30.360.10">
    <property type="entry name" value="Dihydrodipicolinate Reductase, domain 2"/>
    <property type="match status" value="1"/>
</dbReference>
<dbReference type="InterPro" id="IPR000683">
    <property type="entry name" value="Gfo/Idh/MocA-like_OxRdtase_N"/>
</dbReference>
<dbReference type="Pfam" id="PF22725">
    <property type="entry name" value="GFO_IDH_MocA_C3"/>
    <property type="match status" value="1"/>
</dbReference>
<dbReference type="GO" id="GO:0006740">
    <property type="term" value="P:NADPH regeneration"/>
    <property type="evidence" value="ECO:0007669"/>
    <property type="project" value="TreeGrafter"/>
</dbReference>
<dbReference type="InterPro" id="IPR036291">
    <property type="entry name" value="NAD(P)-bd_dom_sf"/>
</dbReference>
<evidence type="ECO:0000313" key="5">
    <source>
        <dbReference type="Proteomes" id="UP000572817"/>
    </source>
</evidence>
<dbReference type="GO" id="GO:0005737">
    <property type="term" value="C:cytoplasm"/>
    <property type="evidence" value="ECO:0007669"/>
    <property type="project" value="TreeGrafter"/>
</dbReference>
<keyword evidence="5" id="KW-1185">Reference proteome</keyword>
<proteinExistence type="inferred from homology"/>
<evidence type="ECO:0000313" key="4">
    <source>
        <dbReference type="EMBL" id="KAF4304577.1"/>
    </source>
</evidence>
<dbReference type="GO" id="GO:0016491">
    <property type="term" value="F:oxidoreductase activity"/>
    <property type="evidence" value="ECO:0007669"/>
    <property type="project" value="TreeGrafter"/>
</dbReference>
<comment type="similarity">
    <text evidence="1">Belongs to the Gfo/Idh/MocA family.</text>
</comment>
<evidence type="ECO:0000259" key="3">
    <source>
        <dbReference type="Pfam" id="PF22725"/>
    </source>
</evidence>
<dbReference type="SUPFAM" id="SSF55347">
    <property type="entry name" value="Glyceraldehyde-3-phosphate dehydrogenase-like, C-terminal domain"/>
    <property type="match status" value="1"/>
</dbReference>
<dbReference type="SUPFAM" id="SSF51735">
    <property type="entry name" value="NAD(P)-binding Rossmann-fold domains"/>
    <property type="match status" value="1"/>
</dbReference>
<dbReference type="InterPro" id="IPR055170">
    <property type="entry name" value="GFO_IDH_MocA-like_dom"/>
</dbReference>
<dbReference type="Gene3D" id="3.40.50.720">
    <property type="entry name" value="NAD(P)-binding Rossmann-like Domain"/>
    <property type="match status" value="1"/>
</dbReference>
<dbReference type="AlphaFoldDB" id="A0A8H4INT9"/>
<gene>
    <name evidence="4" type="ORF">GTA08_BOTSDO07949</name>
</gene>
<dbReference type="OrthoDB" id="64915at2759"/>
<evidence type="ECO:0000259" key="2">
    <source>
        <dbReference type="Pfam" id="PF01408"/>
    </source>
</evidence>
<accession>A0A8H4INT9</accession>
<name>A0A8H4INT9_9PEZI</name>
<dbReference type="Pfam" id="PF01408">
    <property type="entry name" value="GFO_IDH_MocA"/>
    <property type="match status" value="1"/>
</dbReference>
<feature type="domain" description="Gfo/Idh/MocA-like oxidoreductase N-terminal" evidence="2">
    <location>
        <begin position="4"/>
        <end position="124"/>
    </location>
</feature>
<dbReference type="Proteomes" id="UP000572817">
    <property type="component" value="Unassembled WGS sequence"/>
</dbReference>
<sequence>MTVGIAIIGSGIFVREEHLPAVQATPSLALKALFSRSLESAQALATDLPGVDLYSEDAGGGKALSDLLARPDIRGVIIALPIPAQPAYIKAALATGKHVLSEKPIAPDMASARALLEWYERSGAVDPKAVSWGVAENFRFMSPIQHAVAQVATLGRVLNFSAKIQLLMADGSKYQQTSWRKTPSFQGGFLLDGGVHFVAATRLLLASASPPTHPTTLAAFTSQLQPHLPPVDTLDAIVRLSSGAAGHVSVSFGTTHPFAIEWRVSCERGSVAVGRGALIGAPEGGGRGHSVVVTRTGAAAKDRGVEEERVEFAEAARGGTGVPQEVGVWAEALVRGGGVGELDARQSPREALRDLEILEAMLKSGENGGTPVNLTE</sequence>
<dbReference type="GO" id="GO:0000166">
    <property type="term" value="F:nucleotide binding"/>
    <property type="evidence" value="ECO:0007669"/>
    <property type="project" value="InterPro"/>
</dbReference>
<dbReference type="PANTHER" id="PTHR42840">
    <property type="entry name" value="NAD(P)-BINDING ROSSMANN-FOLD SUPERFAMILY PROTEIN-RELATED"/>
    <property type="match status" value="1"/>
</dbReference>
<dbReference type="EMBL" id="WWBZ02000051">
    <property type="protein sequence ID" value="KAF4304577.1"/>
    <property type="molecule type" value="Genomic_DNA"/>
</dbReference>
<dbReference type="PANTHER" id="PTHR42840:SF5">
    <property type="entry name" value="NAD(P)-BINDING ROSSMANN-FOLD SUPERFAMILY PROTEIN"/>
    <property type="match status" value="1"/>
</dbReference>
<feature type="domain" description="GFO/IDH/MocA-like oxidoreductase" evidence="3">
    <location>
        <begin position="153"/>
        <end position="271"/>
    </location>
</feature>
<organism evidence="4 5">
    <name type="scientific">Botryosphaeria dothidea</name>
    <dbReference type="NCBI Taxonomy" id="55169"/>
    <lineage>
        <taxon>Eukaryota</taxon>
        <taxon>Fungi</taxon>
        <taxon>Dikarya</taxon>
        <taxon>Ascomycota</taxon>
        <taxon>Pezizomycotina</taxon>
        <taxon>Dothideomycetes</taxon>
        <taxon>Dothideomycetes incertae sedis</taxon>
        <taxon>Botryosphaeriales</taxon>
        <taxon>Botryosphaeriaceae</taxon>
        <taxon>Botryosphaeria</taxon>
    </lineage>
</organism>